<evidence type="ECO:0000256" key="5">
    <source>
        <dbReference type="SAM" id="MobiDB-lite"/>
    </source>
</evidence>
<evidence type="ECO:0000256" key="1">
    <source>
        <dbReference type="ARBA" id="ARBA00004141"/>
    </source>
</evidence>
<dbReference type="GO" id="GO:0016020">
    <property type="term" value="C:membrane"/>
    <property type="evidence" value="ECO:0007669"/>
    <property type="project" value="UniProtKB-SubCell"/>
</dbReference>
<feature type="domain" description="Inositolphosphotransferase Aur1/Ipt1" evidence="7">
    <location>
        <begin position="341"/>
        <end position="384"/>
    </location>
</feature>
<reference evidence="8 9" key="1">
    <citation type="submission" date="2021-01" db="EMBL/GenBank/DDBJ databases">
        <title>Chromosome-level genome assembly of a human fungal pathogen reveals clustering of transcriptionally co-regulated genes.</title>
        <authorList>
            <person name="Voorhies M."/>
            <person name="Cohen S."/>
            <person name="Shea T.P."/>
            <person name="Petrus S."/>
            <person name="Munoz J.F."/>
            <person name="Poplawski S."/>
            <person name="Goldman W.E."/>
            <person name="Michael T."/>
            <person name="Cuomo C.A."/>
            <person name="Sil A."/>
            <person name="Beyhan S."/>
        </authorList>
    </citation>
    <scope>NUCLEOTIDE SEQUENCE [LARGE SCALE GENOMIC DNA]</scope>
    <source>
        <strain evidence="8 9">G184AR</strain>
    </source>
</reference>
<dbReference type="PANTHER" id="PTHR31310">
    <property type="match status" value="1"/>
</dbReference>
<sequence length="423" mass="48611">MFQTRVNSDAPISTFMNTNASEEPPQWNSEAMFQLPPWGEPLIVLTILVGAMIATRTRGFQVSDRPHKNRLSILDKPRCTESVTQFLSYDPRSEDGEQDAISASSHQWKKRYCFGMVIWTPNTSRFAGNLHSRVMQRFPFLVEMFYWIFTYFFYRMTKLVSQTVFSKTGIWDVALQNGLRALEIEQSSWLSFLFPWTEHDVQRWFMHGHQSSLTALNRFYALAHIPGTVGFIAWYYYSAPSHSAFATVRRTLTLTNLLAFVIFTFYPCMPPRLLPPEYGFVDSVRRDNAQSIWMSGNYVNSLAAMPSMHFGYSFCIGCALLHHAGIFQRTLEMGDSRKTTCWKLWYLALALAYPLCVLAAIIATANHYWLDALAAVVVACAAFLCNRVFLMLLPVEDLLYWSLRMEKPTPSTGEQFRGRRGLI</sequence>
<keyword evidence="3 6" id="KW-1133">Transmembrane helix</keyword>
<evidence type="ECO:0000313" key="8">
    <source>
        <dbReference type="EMBL" id="KAG5304057.1"/>
    </source>
</evidence>
<feature type="transmembrane region" description="Helical" evidence="6">
    <location>
        <begin position="344"/>
        <end position="366"/>
    </location>
</feature>
<evidence type="ECO:0000256" key="2">
    <source>
        <dbReference type="ARBA" id="ARBA00022692"/>
    </source>
</evidence>
<dbReference type="CDD" id="cd03386">
    <property type="entry name" value="PAP2_Aur1_like"/>
    <property type="match status" value="1"/>
</dbReference>
<gene>
    <name evidence="8" type="ORF">I7I52_02263</name>
</gene>
<keyword evidence="4 6" id="KW-0472">Membrane</keyword>
<evidence type="ECO:0000256" key="4">
    <source>
        <dbReference type="ARBA" id="ARBA00023136"/>
    </source>
</evidence>
<dbReference type="Proteomes" id="UP000670092">
    <property type="component" value="Unassembled WGS sequence"/>
</dbReference>
<comment type="caution">
    <text evidence="8">The sequence shown here is derived from an EMBL/GenBank/DDBJ whole genome shotgun (WGS) entry which is preliminary data.</text>
</comment>
<feature type="domain" description="Inositolphosphotransferase Aur1/Ipt1" evidence="7">
    <location>
        <begin position="198"/>
        <end position="324"/>
    </location>
</feature>
<accession>A0A8H7Z519</accession>
<comment type="subcellular location">
    <subcellularLocation>
        <location evidence="1">Membrane</location>
        <topology evidence="1">Multi-pass membrane protein</topology>
    </subcellularLocation>
</comment>
<feature type="transmembrane region" description="Helical" evidence="6">
    <location>
        <begin position="249"/>
        <end position="266"/>
    </location>
</feature>
<dbReference type="VEuPathDB" id="FungiDB:I7I52_02263"/>
<protein>
    <submittedName>
        <fullName evidence="8">Integral membrane protein</fullName>
    </submittedName>
</protein>
<evidence type="ECO:0000256" key="6">
    <source>
        <dbReference type="SAM" id="Phobius"/>
    </source>
</evidence>
<feature type="transmembrane region" description="Helical" evidence="6">
    <location>
        <begin position="38"/>
        <end position="55"/>
    </location>
</feature>
<dbReference type="EMBL" id="JAEVHI010000001">
    <property type="protein sequence ID" value="KAG5304057.1"/>
    <property type="molecule type" value="Genomic_DNA"/>
</dbReference>
<dbReference type="OrthoDB" id="2566866at2759"/>
<dbReference type="AlphaFoldDB" id="A0A8H7Z519"/>
<name>A0A8H7Z519_AJECA</name>
<feature type="transmembrane region" description="Helical" evidence="6">
    <location>
        <begin position="138"/>
        <end position="154"/>
    </location>
</feature>
<dbReference type="Pfam" id="PF14378">
    <property type="entry name" value="PAP2_3"/>
    <property type="match status" value="2"/>
</dbReference>
<dbReference type="PANTHER" id="PTHR31310:SF10">
    <property type="entry name" value="INOSITOLPHOSPHOTRANSFERASE AUR1_IPT1 DOMAIN-CONTAINING PROTEIN"/>
    <property type="match status" value="1"/>
</dbReference>
<evidence type="ECO:0000259" key="7">
    <source>
        <dbReference type="Pfam" id="PF14378"/>
    </source>
</evidence>
<dbReference type="InterPro" id="IPR052185">
    <property type="entry name" value="IPC_Synthase-Related"/>
</dbReference>
<feature type="transmembrane region" description="Helical" evidence="6">
    <location>
        <begin position="303"/>
        <end position="323"/>
    </location>
</feature>
<organism evidence="8 9">
    <name type="scientific">Ajellomyces capsulatus</name>
    <name type="common">Darling's disease fungus</name>
    <name type="synonym">Histoplasma capsulatum</name>
    <dbReference type="NCBI Taxonomy" id="5037"/>
    <lineage>
        <taxon>Eukaryota</taxon>
        <taxon>Fungi</taxon>
        <taxon>Dikarya</taxon>
        <taxon>Ascomycota</taxon>
        <taxon>Pezizomycotina</taxon>
        <taxon>Eurotiomycetes</taxon>
        <taxon>Eurotiomycetidae</taxon>
        <taxon>Onygenales</taxon>
        <taxon>Ajellomycetaceae</taxon>
        <taxon>Histoplasma</taxon>
    </lineage>
</organism>
<feature type="region of interest" description="Disordered" evidence="5">
    <location>
        <begin position="1"/>
        <end position="24"/>
    </location>
</feature>
<feature type="transmembrane region" description="Helical" evidence="6">
    <location>
        <begin position="372"/>
        <end position="395"/>
    </location>
</feature>
<dbReference type="InterPro" id="IPR026841">
    <property type="entry name" value="Aur1/Ipt1"/>
</dbReference>
<evidence type="ECO:0000256" key="3">
    <source>
        <dbReference type="ARBA" id="ARBA00022989"/>
    </source>
</evidence>
<keyword evidence="2 6" id="KW-0812">Transmembrane</keyword>
<proteinExistence type="predicted"/>
<evidence type="ECO:0000313" key="9">
    <source>
        <dbReference type="Proteomes" id="UP000670092"/>
    </source>
</evidence>
<feature type="transmembrane region" description="Helical" evidence="6">
    <location>
        <begin position="219"/>
        <end position="237"/>
    </location>
</feature>